<dbReference type="PANTHER" id="PTHR46797:SF23">
    <property type="entry name" value="HTH-TYPE TRANSCRIPTIONAL REGULATOR SUTR"/>
    <property type="match status" value="1"/>
</dbReference>
<dbReference type="Gene3D" id="1.10.260.40">
    <property type="entry name" value="lambda repressor-like DNA-binding domains"/>
    <property type="match status" value="1"/>
</dbReference>
<dbReference type="OrthoDB" id="9815697at2"/>
<dbReference type="RefSeq" id="WP_088441323.1">
    <property type="nucleotide sequence ID" value="NZ_BMMC01000001.1"/>
</dbReference>
<reference evidence="5 6" key="1">
    <citation type="journal article" date="2010" name="Int. J. Syst. Evol. Microbiol.">
        <title>Sphingopyxis bauzanensis sp. nov., a psychrophilic bacterium isolated from soil.</title>
        <authorList>
            <person name="Zhang D.C."/>
            <person name="Liu H.C."/>
            <person name="Xin Y.H."/>
            <person name="Zhou Y.G."/>
            <person name="Schinner F."/>
            <person name="Margesin R."/>
        </authorList>
    </citation>
    <scope>NUCLEOTIDE SEQUENCE [LARGE SCALE GENOMIC DNA]</scope>
    <source>
        <strain evidence="5 6">DSM 22271</strain>
    </source>
</reference>
<organism evidence="5 6">
    <name type="scientific">Sphingopyxis bauzanensis</name>
    <dbReference type="NCBI Taxonomy" id="651663"/>
    <lineage>
        <taxon>Bacteria</taxon>
        <taxon>Pseudomonadati</taxon>
        <taxon>Pseudomonadota</taxon>
        <taxon>Alphaproteobacteria</taxon>
        <taxon>Sphingomonadales</taxon>
        <taxon>Sphingomonadaceae</taxon>
        <taxon>Sphingopyxis</taxon>
    </lineage>
</organism>
<dbReference type="InterPro" id="IPR001387">
    <property type="entry name" value="Cro/C1-type_HTH"/>
</dbReference>
<evidence type="ECO:0000256" key="2">
    <source>
        <dbReference type="ARBA" id="ARBA00023125"/>
    </source>
</evidence>
<evidence type="ECO:0000313" key="5">
    <source>
        <dbReference type="EMBL" id="OWQ97474.1"/>
    </source>
</evidence>
<dbReference type="GO" id="GO:0003677">
    <property type="term" value="F:DNA binding"/>
    <property type="evidence" value="ECO:0007669"/>
    <property type="project" value="UniProtKB-KW"/>
</dbReference>
<dbReference type="EMBL" id="NISK01000002">
    <property type="protein sequence ID" value="OWQ97474.1"/>
    <property type="molecule type" value="Genomic_DNA"/>
</dbReference>
<dbReference type="InterPro" id="IPR010982">
    <property type="entry name" value="Lambda_DNA-bd_dom_sf"/>
</dbReference>
<proteinExistence type="predicted"/>
<dbReference type="PROSITE" id="PS50943">
    <property type="entry name" value="HTH_CROC1"/>
    <property type="match status" value="1"/>
</dbReference>
<name>A0A246JWN1_9SPHN</name>
<dbReference type="CDD" id="cd00093">
    <property type="entry name" value="HTH_XRE"/>
    <property type="match status" value="1"/>
</dbReference>
<keyword evidence="1" id="KW-0805">Transcription regulation</keyword>
<keyword evidence="2" id="KW-0238">DNA-binding</keyword>
<dbReference type="GO" id="GO:0005829">
    <property type="term" value="C:cytosol"/>
    <property type="evidence" value="ECO:0007669"/>
    <property type="project" value="TreeGrafter"/>
</dbReference>
<evidence type="ECO:0000256" key="1">
    <source>
        <dbReference type="ARBA" id="ARBA00023015"/>
    </source>
</evidence>
<feature type="domain" description="HTH cro/C1-type" evidence="4">
    <location>
        <begin position="11"/>
        <end position="65"/>
    </location>
</feature>
<protein>
    <submittedName>
        <fullName evidence="5">Transcriptional regulator</fullName>
    </submittedName>
</protein>
<sequence length="79" mass="8779">MKVRDLLAANMRRLRQSNELSQEELAHRADLDRTYISALERSVYAASVDVLEKLATALSVTTAELLVPPPQISSSRSKP</sequence>
<dbReference type="SMART" id="SM00530">
    <property type="entry name" value="HTH_XRE"/>
    <property type="match status" value="1"/>
</dbReference>
<dbReference type="GO" id="GO:0003700">
    <property type="term" value="F:DNA-binding transcription factor activity"/>
    <property type="evidence" value="ECO:0007669"/>
    <property type="project" value="TreeGrafter"/>
</dbReference>
<keyword evidence="3" id="KW-0804">Transcription</keyword>
<dbReference type="PANTHER" id="PTHR46797">
    <property type="entry name" value="HTH-TYPE TRANSCRIPTIONAL REGULATOR"/>
    <property type="match status" value="1"/>
</dbReference>
<evidence type="ECO:0000259" key="4">
    <source>
        <dbReference type="PROSITE" id="PS50943"/>
    </source>
</evidence>
<dbReference type="AlphaFoldDB" id="A0A246JWN1"/>
<accession>A0A246JWN1</accession>
<evidence type="ECO:0000256" key="3">
    <source>
        <dbReference type="ARBA" id="ARBA00023163"/>
    </source>
</evidence>
<gene>
    <name evidence="5" type="ORF">CDQ92_10685</name>
</gene>
<evidence type="ECO:0000313" key="6">
    <source>
        <dbReference type="Proteomes" id="UP000197361"/>
    </source>
</evidence>
<dbReference type="Proteomes" id="UP000197361">
    <property type="component" value="Unassembled WGS sequence"/>
</dbReference>
<comment type="caution">
    <text evidence="5">The sequence shown here is derived from an EMBL/GenBank/DDBJ whole genome shotgun (WGS) entry which is preliminary data.</text>
</comment>
<keyword evidence="6" id="KW-1185">Reference proteome</keyword>
<dbReference type="SUPFAM" id="SSF47413">
    <property type="entry name" value="lambda repressor-like DNA-binding domains"/>
    <property type="match status" value="1"/>
</dbReference>
<dbReference type="InterPro" id="IPR050807">
    <property type="entry name" value="TransReg_Diox_bact_type"/>
</dbReference>
<dbReference type="Pfam" id="PF01381">
    <property type="entry name" value="HTH_3"/>
    <property type="match status" value="1"/>
</dbReference>